<dbReference type="Gene3D" id="3.40.50.300">
    <property type="entry name" value="P-loop containing nucleotide triphosphate hydrolases"/>
    <property type="match status" value="1"/>
</dbReference>
<accession>A0A0B2UMC2</accession>
<evidence type="ECO:0000313" key="8">
    <source>
        <dbReference type="EMBL" id="KHN70518.1"/>
    </source>
</evidence>
<dbReference type="Proteomes" id="UP000031056">
    <property type="component" value="Unassembled WGS sequence"/>
</dbReference>
<proteinExistence type="predicted"/>
<evidence type="ECO:0000313" key="9">
    <source>
        <dbReference type="Proteomes" id="UP000031056"/>
    </source>
</evidence>
<dbReference type="AlphaFoldDB" id="A0A0B2UMC2"/>
<dbReference type="HOGENOM" id="CLU_011784_5_1_1"/>
<evidence type="ECO:0000256" key="3">
    <source>
        <dbReference type="ARBA" id="ARBA00022741"/>
    </source>
</evidence>
<sequence>MKMNFTYITPVPLSTALIDISLSKTQRKTPTIVHPQYNIIKIRAFYMRKVKHASNEFASRLGTILSDFPRLEDVHPFYGDLINVLYDRDHYKLALGHVNVTKSGIEKVSKEFVKLLKFADSLYRCKQLKRAALGKMASSAKKLGKTLEYLEEVRMHMSRLPAIDLSGRSLLVCGFPNVGKSSFVNKVSRADVEVQAYPFTTKSLFVGHFDYKYLQWQVIDTPGILDHALENRNTIEMMSITALAHIKALVLYFIDLSEKCGHSIEEQIGLFETLSPLLRSNMMIVLSKSDVMKLSDVNDKSLIMKFLEGKNYMEMSSEMEENVEAVKAMACDLLLDDRVEKKMENDNIAEYIHRIAIVKPKRLREKEESFMCSREITEMMNEQEGYFVKDEYKYDIVPEIFDGKNVVDFFDDDIERKLSELEADEEARFPMYCKTYDILSTDDREAKEQIVIKIDERQLVGRINEKRKLPTKWKLRSRNSGRDIVAAPRRDSMAIQLSQPSKPSPKKTRFDTKGYYDRKPKHAYTGKNHR</sequence>
<gene>
    <name evidence="8" type="ORF">M896_011730</name>
</gene>
<dbReference type="Pfam" id="PF17835">
    <property type="entry name" value="NOG1_N"/>
    <property type="match status" value="1"/>
</dbReference>
<dbReference type="GO" id="GO:1902626">
    <property type="term" value="P:assembly of large subunit precursor of preribosome"/>
    <property type="evidence" value="ECO:0007669"/>
    <property type="project" value="EnsemblFungi"/>
</dbReference>
<dbReference type="VEuPathDB" id="MicrosporidiaDB:M896_011730"/>
<dbReference type="InParanoid" id="A0A0B2UMC2"/>
<keyword evidence="3" id="KW-0547">Nucleotide-binding</keyword>
<keyword evidence="5" id="KW-0539">Nucleus</keyword>
<dbReference type="GeneID" id="26261016"/>
<evidence type="ECO:0000256" key="2">
    <source>
        <dbReference type="ARBA" id="ARBA00022517"/>
    </source>
</evidence>
<dbReference type="PROSITE" id="PS51710">
    <property type="entry name" value="G_OBG"/>
    <property type="match status" value="1"/>
</dbReference>
<evidence type="ECO:0000256" key="5">
    <source>
        <dbReference type="ARBA" id="ARBA00023242"/>
    </source>
</evidence>
<dbReference type="EMBL" id="JOKQ01000001">
    <property type="protein sequence ID" value="KHN70518.1"/>
    <property type="molecule type" value="Genomic_DNA"/>
</dbReference>
<dbReference type="InterPro" id="IPR006073">
    <property type="entry name" value="GTP-bd"/>
</dbReference>
<dbReference type="SUPFAM" id="SSF52540">
    <property type="entry name" value="P-loop containing nucleoside triphosphate hydrolases"/>
    <property type="match status" value="1"/>
</dbReference>
<feature type="compositionally biased region" description="Basic residues" evidence="6">
    <location>
        <begin position="519"/>
        <end position="530"/>
    </location>
</feature>
<dbReference type="GO" id="GO:0000054">
    <property type="term" value="P:ribosomal subunit export from nucleus"/>
    <property type="evidence" value="ECO:0007669"/>
    <property type="project" value="EnsemblFungi"/>
</dbReference>
<name>A0A0B2UMC2_9MICR</name>
<dbReference type="GO" id="GO:0030687">
    <property type="term" value="C:preribosome, large subunit precursor"/>
    <property type="evidence" value="ECO:0007669"/>
    <property type="project" value="EnsemblFungi"/>
</dbReference>
<dbReference type="GO" id="GO:0005525">
    <property type="term" value="F:GTP binding"/>
    <property type="evidence" value="ECO:0007669"/>
    <property type="project" value="UniProtKB-KW"/>
</dbReference>
<dbReference type="Gene3D" id="1.20.120.1190">
    <property type="match status" value="1"/>
</dbReference>
<dbReference type="InterPro" id="IPR012973">
    <property type="entry name" value="NOG_C"/>
</dbReference>
<dbReference type="Pfam" id="PF08155">
    <property type="entry name" value="NOGCT"/>
    <property type="match status" value="1"/>
</dbReference>
<dbReference type="FunCoup" id="A0A0B2UMC2">
    <property type="interactions" value="294"/>
</dbReference>
<dbReference type="CDD" id="cd01897">
    <property type="entry name" value="NOG"/>
    <property type="match status" value="1"/>
</dbReference>
<dbReference type="PANTHER" id="PTHR45759">
    <property type="entry name" value="NUCLEOLAR GTP-BINDING PROTEIN 1"/>
    <property type="match status" value="1"/>
</dbReference>
<evidence type="ECO:0000256" key="6">
    <source>
        <dbReference type="SAM" id="MobiDB-lite"/>
    </source>
</evidence>
<dbReference type="OrthoDB" id="415015at2759"/>
<dbReference type="GO" id="GO:0005737">
    <property type="term" value="C:cytoplasm"/>
    <property type="evidence" value="ECO:0007669"/>
    <property type="project" value="EnsemblFungi"/>
</dbReference>
<dbReference type="InterPro" id="IPR010674">
    <property type="entry name" value="NOG1_Rossman_fold_dom"/>
</dbReference>
<comment type="caution">
    <text evidence="8">The sequence shown here is derived from an EMBL/GenBank/DDBJ whole genome shotgun (WGS) entry which is preliminary data.</text>
</comment>
<evidence type="ECO:0000256" key="4">
    <source>
        <dbReference type="ARBA" id="ARBA00023134"/>
    </source>
</evidence>
<evidence type="ECO:0000259" key="7">
    <source>
        <dbReference type="PROSITE" id="PS51710"/>
    </source>
</evidence>
<dbReference type="InterPro" id="IPR027417">
    <property type="entry name" value="P-loop_NTPase"/>
</dbReference>
<keyword evidence="2" id="KW-0690">Ribosome biogenesis</keyword>
<dbReference type="Pfam" id="PF06858">
    <property type="entry name" value="NOG1"/>
    <property type="match status" value="1"/>
</dbReference>
<dbReference type="GO" id="GO:0005730">
    <property type="term" value="C:nucleolus"/>
    <property type="evidence" value="ECO:0007669"/>
    <property type="project" value="UniProtKB-SubCell"/>
</dbReference>
<feature type="domain" description="OBG-type G" evidence="7">
    <location>
        <begin position="168"/>
        <end position="335"/>
    </location>
</feature>
<organism evidence="8 9">
    <name type="scientific">Ordospora colligata OC4</name>
    <dbReference type="NCBI Taxonomy" id="1354746"/>
    <lineage>
        <taxon>Eukaryota</taxon>
        <taxon>Fungi</taxon>
        <taxon>Fungi incertae sedis</taxon>
        <taxon>Microsporidia</taxon>
        <taxon>Ordosporidae</taxon>
        <taxon>Ordospora</taxon>
    </lineage>
</organism>
<keyword evidence="4" id="KW-0342">GTP-binding</keyword>
<evidence type="ECO:0000256" key="1">
    <source>
        <dbReference type="ARBA" id="ARBA00004604"/>
    </source>
</evidence>
<dbReference type="RefSeq" id="XP_014564560.1">
    <property type="nucleotide sequence ID" value="XM_014709074.1"/>
</dbReference>
<dbReference type="InterPro" id="IPR041623">
    <property type="entry name" value="NOG1_N"/>
</dbReference>
<feature type="region of interest" description="Disordered" evidence="6">
    <location>
        <begin position="487"/>
        <end position="530"/>
    </location>
</feature>
<dbReference type="GO" id="GO:0006364">
    <property type="term" value="P:rRNA processing"/>
    <property type="evidence" value="ECO:0007669"/>
    <property type="project" value="EnsemblFungi"/>
</dbReference>
<comment type="subcellular location">
    <subcellularLocation>
        <location evidence="1">Nucleus</location>
        <location evidence="1">Nucleolus</location>
    </subcellularLocation>
</comment>
<dbReference type="InterPro" id="IPR031167">
    <property type="entry name" value="G_OBG"/>
</dbReference>
<feature type="compositionally biased region" description="Basic and acidic residues" evidence="6">
    <location>
        <begin position="508"/>
        <end position="518"/>
    </location>
</feature>
<protein>
    <submittedName>
        <fullName evidence="8">Putative GTPase</fullName>
    </submittedName>
</protein>
<dbReference type="STRING" id="1354746.A0A0B2UMC2"/>
<dbReference type="PRINTS" id="PR00326">
    <property type="entry name" value="GTP1OBG"/>
</dbReference>
<reference evidence="8 9" key="1">
    <citation type="journal article" date="2014" name="MBio">
        <title>The Ordospora colligata genome; evolution of extreme reduction in microsporidia and host-to-parasite horizontal gene transfer.</title>
        <authorList>
            <person name="Pombert J.-F."/>
            <person name="Haag K.L."/>
            <person name="Beidas S."/>
            <person name="Ebert D."/>
            <person name="Keeling P.J."/>
        </authorList>
    </citation>
    <scope>NUCLEOTIDE SEQUENCE [LARGE SCALE GENOMIC DNA]</scope>
    <source>
        <strain evidence="8 9">OC4</strain>
    </source>
</reference>
<keyword evidence="9" id="KW-1185">Reference proteome</keyword>